<dbReference type="EMBL" id="SDDZ01000006">
    <property type="protein sequence ID" value="RXJ49618.1"/>
    <property type="molecule type" value="Genomic_DNA"/>
</dbReference>
<evidence type="ECO:0000313" key="2">
    <source>
        <dbReference type="Proteomes" id="UP000289792"/>
    </source>
</evidence>
<dbReference type="AlphaFoldDB" id="A0A4Q0XEM8"/>
<name>A0A4Q0XEM8_9FLAO</name>
<keyword evidence="2" id="KW-1185">Reference proteome</keyword>
<organism evidence="1 2">
    <name type="scientific">Gelidibacter gilvus</name>
    <dbReference type="NCBI Taxonomy" id="59602"/>
    <lineage>
        <taxon>Bacteria</taxon>
        <taxon>Pseudomonadati</taxon>
        <taxon>Bacteroidota</taxon>
        <taxon>Flavobacteriia</taxon>
        <taxon>Flavobacteriales</taxon>
        <taxon>Flavobacteriaceae</taxon>
        <taxon>Gelidibacter</taxon>
    </lineage>
</organism>
<dbReference type="RefSeq" id="WP_129017628.1">
    <property type="nucleotide sequence ID" value="NZ_SDDZ01000006.1"/>
</dbReference>
<accession>A0A4Q0XEM8</accession>
<protein>
    <submittedName>
        <fullName evidence="1">Uncharacterized protein</fullName>
    </submittedName>
</protein>
<reference evidence="1 2" key="1">
    <citation type="submission" date="2019-01" db="EMBL/GenBank/DDBJ databases">
        <title>Genome sequence of the Antarctic species Gelidibacter gilvus ACAM 158(T).</title>
        <authorList>
            <person name="Bowman J.P."/>
        </authorList>
    </citation>
    <scope>NUCLEOTIDE SEQUENCE [LARGE SCALE GENOMIC DNA]</scope>
    <source>
        <strain evidence="1 2">IC158</strain>
    </source>
</reference>
<dbReference type="Proteomes" id="UP000289792">
    <property type="component" value="Unassembled WGS sequence"/>
</dbReference>
<proteinExistence type="predicted"/>
<sequence length="100" mass="11817">MKHIFISLSIATFSFMGVSAQEDFKRLDSAENQKNLRIYQDQQEQKLDAIIREQINYYIWDANRRLEAQKIEVQNEREALAAWLKERPAGTVERSTELNK</sequence>
<evidence type="ECO:0000313" key="1">
    <source>
        <dbReference type="EMBL" id="RXJ49618.1"/>
    </source>
</evidence>
<comment type="caution">
    <text evidence="1">The sequence shown here is derived from an EMBL/GenBank/DDBJ whole genome shotgun (WGS) entry which is preliminary data.</text>
</comment>
<gene>
    <name evidence="1" type="ORF">ESZ48_11465</name>
</gene>